<protein>
    <recommendedName>
        <fullName evidence="3">DUF4274 domain-containing protein</fullName>
    </recommendedName>
</protein>
<dbReference type="AlphaFoldDB" id="A0A2P7QVB9"/>
<organism evidence="1 2">
    <name type="scientific">Allosphingosinicella deserti</name>
    <dbReference type="NCBI Taxonomy" id="2116704"/>
    <lineage>
        <taxon>Bacteria</taxon>
        <taxon>Pseudomonadati</taxon>
        <taxon>Pseudomonadota</taxon>
        <taxon>Alphaproteobacteria</taxon>
        <taxon>Sphingomonadales</taxon>
        <taxon>Sphingomonadaceae</taxon>
        <taxon>Allosphingosinicella</taxon>
    </lineage>
</organism>
<accession>A0A2P7QVB9</accession>
<gene>
    <name evidence="1" type="ORF">C7I55_06525</name>
</gene>
<evidence type="ECO:0008006" key="3">
    <source>
        <dbReference type="Google" id="ProtNLM"/>
    </source>
</evidence>
<evidence type="ECO:0000313" key="1">
    <source>
        <dbReference type="EMBL" id="PSJ41915.1"/>
    </source>
</evidence>
<proteinExistence type="predicted"/>
<reference evidence="1 2" key="1">
    <citation type="submission" date="2018-03" db="EMBL/GenBank/DDBJ databases">
        <title>The draft genome of Sphingosinicella sp. GL-C-18.</title>
        <authorList>
            <person name="Liu L."/>
            <person name="Li L."/>
            <person name="Liang L."/>
            <person name="Zhang X."/>
            <person name="Wang T."/>
        </authorList>
    </citation>
    <scope>NUCLEOTIDE SEQUENCE [LARGE SCALE GENOMIC DNA]</scope>
    <source>
        <strain evidence="1 2">GL-C-18</strain>
    </source>
</reference>
<name>A0A2P7QVB9_9SPHN</name>
<comment type="caution">
    <text evidence="1">The sequence shown here is derived from an EMBL/GenBank/DDBJ whole genome shotgun (WGS) entry which is preliminary data.</text>
</comment>
<dbReference type="Proteomes" id="UP000241167">
    <property type="component" value="Unassembled WGS sequence"/>
</dbReference>
<dbReference type="EMBL" id="PXYI01000002">
    <property type="protein sequence ID" value="PSJ41915.1"/>
    <property type="molecule type" value="Genomic_DNA"/>
</dbReference>
<evidence type="ECO:0000313" key="2">
    <source>
        <dbReference type="Proteomes" id="UP000241167"/>
    </source>
</evidence>
<keyword evidence="2" id="KW-1185">Reference proteome</keyword>
<sequence length="167" mass="17836">MLDGEIDIADAADVAGVKSCGDPALWHEAAMAALAYRGDPHDFLPWVLQQPETDRATAGWIFLWAEGSLYLRGETDFPLDHVAGAKMLELFGAVCARSQGIGFVNDALGLDRDFDGERRKCLAIIQNGEVAPGIVAPAALLARPFGPPRTDGRFTLDDGIIVCEGLA</sequence>